<gene>
    <name evidence="3" type="ORF">SteCoe_14369</name>
    <name evidence="2" type="ORF">SteCoe_15327</name>
</gene>
<name>A0A1R2C3V9_9CILI</name>
<dbReference type="SUPFAM" id="SSF47473">
    <property type="entry name" value="EF-hand"/>
    <property type="match status" value="1"/>
</dbReference>
<feature type="region of interest" description="Disordered" evidence="1">
    <location>
        <begin position="282"/>
        <end position="307"/>
    </location>
</feature>
<accession>A0A1R2C3V9</accession>
<dbReference type="Gene3D" id="1.10.238.10">
    <property type="entry name" value="EF-hand"/>
    <property type="match status" value="1"/>
</dbReference>
<evidence type="ECO:0000313" key="2">
    <source>
        <dbReference type="EMBL" id="OMJ83718.1"/>
    </source>
</evidence>
<dbReference type="Proteomes" id="UP000187209">
    <property type="component" value="Unassembled WGS sequence"/>
</dbReference>
<dbReference type="EMBL" id="MPUH01000294">
    <property type="protein sequence ID" value="OMJ83718.1"/>
    <property type="molecule type" value="Genomic_DNA"/>
</dbReference>
<evidence type="ECO:0000256" key="1">
    <source>
        <dbReference type="SAM" id="MobiDB-lite"/>
    </source>
</evidence>
<sequence length="307" mass="35594">MGCADSRPLKIEAEEVILGPFENSLGYTSFNSIELDNTFHRYSRKGFMTIKHLNQALELLRLPYSQFSDFYELFEKSHSTNDYEKLYSTDLLKTLCLLLSKATNQQKILILFKNYDIEASKVIDKRTVLIMIHNIFLVALEIIPSYCNSKNPSSKILQDYILNLDKNKKKIMTQIYKEITKGNSTLKYEDFKKNCLNGSVQDLFSAKLLRKYIAESNKIKKFKPKNDDISEYFDDSDDDIDIDVLLDEALMKNDETTRHINSINQYKINIAKALVDKKIHESDNAKTTERNSRNSKKVDRLEKGGVH</sequence>
<keyword evidence="4" id="KW-1185">Reference proteome</keyword>
<comment type="caution">
    <text evidence="2">The sequence shown here is derived from an EMBL/GenBank/DDBJ whole genome shotgun (WGS) entry which is preliminary data.</text>
</comment>
<proteinExistence type="predicted"/>
<protein>
    <recommendedName>
        <fullName evidence="5">EF-hand domain-containing protein</fullName>
    </recommendedName>
</protein>
<dbReference type="AlphaFoldDB" id="A0A1R2C3V9"/>
<organism evidence="2 4">
    <name type="scientific">Stentor coeruleus</name>
    <dbReference type="NCBI Taxonomy" id="5963"/>
    <lineage>
        <taxon>Eukaryota</taxon>
        <taxon>Sar</taxon>
        <taxon>Alveolata</taxon>
        <taxon>Ciliophora</taxon>
        <taxon>Postciliodesmatophora</taxon>
        <taxon>Heterotrichea</taxon>
        <taxon>Heterotrichida</taxon>
        <taxon>Stentoridae</taxon>
        <taxon>Stentor</taxon>
    </lineage>
</organism>
<evidence type="ECO:0008006" key="5">
    <source>
        <dbReference type="Google" id="ProtNLM"/>
    </source>
</evidence>
<reference evidence="2 4" key="1">
    <citation type="submission" date="2016-11" db="EMBL/GenBank/DDBJ databases">
        <title>The macronuclear genome of Stentor coeruleus: a giant cell with tiny introns.</title>
        <authorList>
            <person name="Slabodnick M."/>
            <person name="Ruby J.G."/>
            <person name="Reiff S.B."/>
            <person name="Swart E.C."/>
            <person name="Gosai S."/>
            <person name="Prabakaran S."/>
            <person name="Witkowska E."/>
            <person name="Larue G.E."/>
            <person name="Fisher S."/>
            <person name="Freeman R.M."/>
            <person name="Gunawardena J."/>
            <person name="Chu W."/>
            <person name="Stover N.A."/>
            <person name="Gregory B.D."/>
            <person name="Nowacki M."/>
            <person name="Derisi J."/>
            <person name="Roy S.W."/>
            <person name="Marshall W.F."/>
            <person name="Sood P."/>
        </authorList>
    </citation>
    <scope>NUCLEOTIDE SEQUENCE [LARGE SCALE GENOMIC DNA]</scope>
    <source>
        <strain evidence="2">WM001</strain>
    </source>
</reference>
<dbReference type="InterPro" id="IPR011992">
    <property type="entry name" value="EF-hand-dom_pair"/>
</dbReference>
<evidence type="ECO:0000313" key="4">
    <source>
        <dbReference type="Proteomes" id="UP000187209"/>
    </source>
</evidence>
<dbReference type="EMBL" id="MPUH01000267">
    <property type="protein sequence ID" value="OMJ84484.1"/>
    <property type="molecule type" value="Genomic_DNA"/>
</dbReference>
<evidence type="ECO:0000313" key="3">
    <source>
        <dbReference type="EMBL" id="OMJ84484.1"/>
    </source>
</evidence>